<dbReference type="InterPro" id="IPR036318">
    <property type="entry name" value="FAD-bd_PCMH-like_sf"/>
</dbReference>
<dbReference type="PROSITE" id="PS51387">
    <property type="entry name" value="FAD_PCMH"/>
    <property type="match status" value="1"/>
</dbReference>
<dbReference type="Proteomes" id="UP000596660">
    <property type="component" value="Unplaced"/>
</dbReference>
<dbReference type="PANTHER" id="PTHR32448">
    <property type="entry name" value="OS08G0158400 PROTEIN"/>
    <property type="match status" value="1"/>
</dbReference>
<dbReference type="EnsemblPlants" id="AUR62027332-RA">
    <property type="protein sequence ID" value="AUR62027332-RA:cds"/>
    <property type="gene ID" value="AUR62027332"/>
</dbReference>
<dbReference type="InterPro" id="IPR012951">
    <property type="entry name" value="BBE"/>
</dbReference>
<comment type="similarity">
    <text evidence="2">Belongs to the oxygen-dependent FAD-linked oxidoreductase family.</text>
</comment>
<dbReference type="Pfam" id="PF01565">
    <property type="entry name" value="FAD_binding_4"/>
    <property type="match status" value="1"/>
</dbReference>
<dbReference type="SUPFAM" id="SSF56176">
    <property type="entry name" value="FAD-binding/transporter-associated domain-like"/>
    <property type="match status" value="1"/>
</dbReference>
<dbReference type="AlphaFoldDB" id="A0A803MCY9"/>
<evidence type="ECO:0000256" key="1">
    <source>
        <dbReference type="ARBA" id="ARBA00001974"/>
    </source>
</evidence>
<dbReference type="Gene3D" id="3.30.43.10">
    <property type="entry name" value="Uridine Diphospho-n-acetylenolpyruvylglucosamine Reductase, domain 2"/>
    <property type="match status" value="1"/>
</dbReference>
<reference evidence="8" key="2">
    <citation type="submission" date="2021-03" db="UniProtKB">
        <authorList>
            <consortium name="EnsemblPlants"/>
        </authorList>
    </citation>
    <scope>IDENTIFICATION</scope>
</reference>
<dbReference type="InterPro" id="IPR016169">
    <property type="entry name" value="FAD-bd_PCMH_sub2"/>
</dbReference>
<comment type="cofactor">
    <cofactor evidence="1">
        <name>FAD</name>
        <dbReference type="ChEBI" id="CHEBI:57692"/>
    </cofactor>
</comment>
<name>A0A803MCY9_CHEQI</name>
<evidence type="ECO:0000313" key="8">
    <source>
        <dbReference type="EnsemblPlants" id="AUR62027332-RA:cds"/>
    </source>
</evidence>
<evidence type="ECO:0000313" key="9">
    <source>
        <dbReference type="Proteomes" id="UP000596660"/>
    </source>
</evidence>
<reference evidence="8" key="1">
    <citation type="journal article" date="2017" name="Nature">
        <title>The genome of Chenopodium quinoa.</title>
        <authorList>
            <person name="Jarvis D.E."/>
            <person name="Ho Y.S."/>
            <person name="Lightfoot D.J."/>
            <person name="Schmoeckel S.M."/>
            <person name="Li B."/>
            <person name="Borm T.J.A."/>
            <person name="Ohyanagi H."/>
            <person name="Mineta K."/>
            <person name="Michell C.T."/>
            <person name="Saber N."/>
            <person name="Kharbatia N.M."/>
            <person name="Rupper R.R."/>
            <person name="Sharp A.R."/>
            <person name="Dally N."/>
            <person name="Boughton B.A."/>
            <person name="Woo Y.H."/>
            <person name="Gao G."/>
            <person name="Schijlen E.G.W.M."/>
            <person name="Guo X."/>
            <person name="Momin A.A."/>
            <person name="Negrao S."/>
            <person name="Al-Babili S."/>
            <person name="Gehring C."/>
            <person name="Roessner U."/>
            <person name="Jung C."/>
            <person name="Murphy K."/>
            <person name="Arold S.T."/>
            <person name="Gojobori T."/>
            <person name="van der Linden C.G."/>
            <person name="van Loo E.N."/>
            <person name="Jellen E.N."/>
            <person name="Maughan P.J."/>
            <person name="Tester M."/>
        </authorList>
    </citation>
    <scope>NUCLEOTIDE SEQUENCE [LARGE SCALE GENOMIC DNA]</scope>
    <source>
        <strain evidence="8">cv. PI 614886</strain>
    </source>
</reference>
<dbReference type="GO" id="GO:0016491">
    <property type="term" value="F:oxidoreductase activity"/>
    <property type="evidence" value="ECO:0007669"/>
    <property type="project" value="InterPro"/>
</dbReference>
<evidence type="ECO:0000256" key="4">
    <source>
        <dbReference type="ARBA" id="ARBA00022729"/>
    </source>
</evidence>
<dbReference type="Pfam" id="PF08031">
    <property type="entry name" value="BBE"/>
    <property type="match status" value="1"/>
</dbReference>
<dbReference type="Gene3D" id="3.30.465.10">
    <property type="match status" value="1"/>
</dbReference>
<evidence type="ECO:0000256" key="2">
    <source>
        <dbReference type="ARBA" id="ARBA00005466"/>
    </source>
</evidence>
<evidence type="ECO:0000256" key="6">
    <source>
        <dbReference type="ARBA" id="ARBA00023180"/>
    </source>
</evidence>
<dbReference type="OMA" id="INVTIKY"/>
<dbReference type="Gene3D" id="3.40.462.20">
    <property type="match status" value="1"/>
</dbReference>
<accession>A0A803MCY9</accession>
<feature type="domain" description="FAD-binding PCMH-type" evidence="7">
    <location>
        <begin position="25"/>
        <end position="201"/>
    </location>
</feature>
<sequence>METVYYIHNFKGRNGGTLFRYLLPSVQKPLIIFTPLHETHIQAAVICSEQLGIHLRIRSGGHDYEGVSFASEIDHPFIIVDLVKLRNISIDIEDETAWVEAGTTIGEFYYRIAEKSRVHGFPAGIFTSLGMGGHITGGAYGSMLRKFGLGADNAIDAHIIDVNGRVLDRRSMGEDLFWAICGGAGGSFGVIVAWRLKLVRIPPTVTYFMINKTMEEDDIKVLDKWQHVCDKFDDNLLVKVTMQATNPNEEGEINVTIKYQGLFLGKASRLLRIMGRKFPELGVSRKDCLEITWIESVLYMGGYPNGTSLDILLQAKSSFRTFFKAKSDFVRKPIPETAITELLKRLKQDSSVVIFTPYGGKMNRISESAIPFPQRKGTVYMIQYLTIWQDGKKSEKLHMKWIRKLYKFMKPYVSKNPRSAYANYRDFDLGMNELGNTSFKKAGAWGYKYFKGNFKRLVQIKTQNDPNNFFRHEQSIPVLAM</sequence>
<dbReference type="InterPro" id="IPR016167">
    <property type="entry name" value="FAD-bd_PCMH_sub1"/>
</dbReference>
<evidence type="ECO:0000259" key="7">
    <source>
        <dbReference type="PROSITE" id="PS51387"/>
    </source>
</evidence>
<dbReference type="Gramene" id="AUR62027332-RA">
    <property type="protein sequence ID" value="AUR62027332-RA:cds"/>
    <property type="gene ID" value="AUR62027332"/>
</dbReference>
<dbReference type="InterPro" id="IPR016166">
    <property type="entry name" value="FAD-bd_PCMH"/>
</dbReference>
<dbReference type="InterPro" id="IPR006094">
    <property type="entry name" value="Oxid_FAD_bind_N"/>
</dbReference>
<keyword evidence="9" id="KW-1185">Reference proteome</keyword>
<keyword evidence="3" id="KW-0285">Flavoprotein</keyword>
<evidence type="ECO:0000256" key="5">
    <source>
        <dbReference type="ARBA" id="ARBA00022827"/>
    </source>
</evidence>
<keyword evidence="4" id="KW-0732">Signal</keyword>
<evidence type="ECO:0000256" key="3">
    <source>
        <dbReference type="ARBA" id="ARBA00022630"/>
    </source>
</evidence>
<keyword evidence="5" id="KW-0274">FAD</keyword>
<organism evidence="8 9">
    <name type="scientific">Chenopodium quinoa</name>
    <name type="common">Quinoa</name>
    <dbReference type="NCBI Taxonomy" id="63459"/>
    <lineage>
        <taxon>Eukaryota</taxon>
        <taxon>Viridiplantae</taxon>
        <taxon>Streptophyta</taxon>
        <taxon>Embryophyta</taxon>
        <taxon>Tracheophyta</taxon>
        <taxon>Spermatophyta</taxon>
        <taxon>Magnoliopsida</taxon>
        <taxon>eudicotyledons</taxon>
        <taxon>Gunneridae</taxon>
        <taxon>Pentapetalae</taxon>
        <taxon>Caryophyllales</taxon>
        <taxon>Chenopodiaceae</taxon>
        <taxon>Chenopodioideae</taxon>
        <taxon>Atripliceae</taxon>
        <taxon>Chenopodium</taxon>
    </lineage>
</organism>
<proteinExistence type="inferred from homology"/>
<protein>
    <recommendedName>
        <fullName evidence="7">FAD-binding PCMH-type domain-containing protein</fullName>
    </recommendedName>
</protein>
<keyword evidence="6" id="KW-0325">Glycoprotein</keyword>
<dbReference type="GO" id="GO:0071949">
    <property type="term" value="F:FAD binding"/>
    <property type="evidence" value="ECO:0007669"/>
    <property type="project" value="InterPro"/>
</dbReference>